<comment type="similarity">
    <text evidence="8 9">Belongs to the TonB-dependent receptor family.</text>
</comment>
<feature type="signal peptide" evidence="11">
    <location>
        <begin position="1"/>
        <end position="27"/>
    </location>
</feature>
<evidence type="ECO:0000313" key="15">
    <source>
        <dbReference type="Proteomes" id="UP000184391"/>
    </source>
</evidence>
<evidence type="ECO:0000256" key="1">
    <source>
        <dbReference type="ARBA" id="ARBA00004571"/>
    </source>
</evidence>
<evidence type="ECO:0000256" key="9">
    <source>
        <dbReference type="RuleBase" id="RU003357"/>
    </source>
</evidence>
<feature type="domain" description="TonB-dependent receptor-like beta-barrel" evidence="12">
    <location>
        <begin position="397"/>
        <end position="931"/>
    </location>
</feature>
<dbReference type="Gene3D" id="2.40.170.20">
    <property type="entry name" value="TonB-dependent receptor, beta-barrel domain"/>
    <property type="match status" value="1"/>
</dbReference>
<dbReference type="OrthoDB" id="7051241at2"/>
<dbReference type="PANTHER" id="PTHR47234">
    <property type="match status" value="1"/>
</dbReference>
<keyword evidence="15" id="KW-1185">Reference proteome</keyword>
<reference evidence="15" key="1">
    <citation type="submission" date="2016-12" db="EMBL/GenBank/DDBJ databases">
        <authorList>
            <person name="Varghese N."/>
            <person name="Submissions S."/>
        </authorList>
    </citation>
    <scope>NUCLEOTIDE SEQUENCE [LARGE SCALE GENOMIC DNA]</scope>
    <source>
        <strain evidence="15">DSM 11032</strain>
    </source>
</reference>
<feature type="chain" id="PRO_5013382878" evidence="11">
    <location>
        <begin position="28"/>
        <end position="973"/>
    </location>
</feature>
<dbReference type="InterPro" id="IPR012910">
    <property type="entry name" value="Plug_dom"/>
</dbReference>
<feature type="domain" description="TonB-dependent receptor plug" evidence="13">
    <location>
        <begin position="59"/>
        <end position="168"/>
    </location>
</feature>
<dbReference type="InterPro" id="IPR036942">
    <property type="entry name" value="Beta-barrel_TonB_sf"/>
</dbReference>
<accession>A0A1M7SDQ9</accession>
<comment type="subcellular location">
    <subcellularLocation>
        <location evidence="1 8">Cell outer membrane</location>
        <topology evidence="1 8">Multi-pass membrane protein</topology>
    </subcellularLocation>
</comment>
<feature type="region of interest" description="Disordered" evidence="10">
    <location>
        <begin position="931"/>
        <end position="953"/>
    </location>
</feature>
<sequence>MKISTNLRLSVGTVALGLALTSSPVLAQDAEESAETATEDAAVNAIVVTGSRITSPNLQLSSPVTSVSEDEINYQQPVSIEQVLRNLPSTVPSVGAQTNNGNNGSARINLRGLGSNRNVVLLNSRRVTPRDTDGVVDLNVIPIALLQRVDVLTGGATTAYGADAIAGVVNFVTRSDFSGFDARFAQGVTERGDGQNFRADLTMGANFDDGRGNAVLSMGYTKTSPVLQGDRNIGLESLSTATGNPQGSATAAPASILFPFNGRVSEDGNSFLDDRNNNFNFNPINLFQTPQERYNIYAQANYEVAKNVEAYAEAMYVKSIVEVNLAPAGIFGSSVTTPLNSPFLSAQQSNFLCQEAAGVSGSGILAGANCANEIAAGTPVTVAVGRRFVEAGPRVQRFETDMFNITAGLRGKLTDTVNWDVHGTYGRSNGSEVRTGWGLLSRARSAVAGCPAGSAAGCVPLNVFGPEGSITPEALEFIDVPTRAFRDTTFLNISGVVDGDLGFSSPIAETPVGFAVGAEYRRYTAGSEGDGLSRIPGEVLGAGAAALPIRGEFDSKEFFLEVIAPLVEDKPFFYNLTLEGGVRYADYSTVGGAFTWKAGGSWSPIPEVKFRSIYTAAIRAPNIAELFQPQVTGLTGRSTDPCEGSLADIAARGANFQALCNAQLALVGAPTSLLGSINTPIAGQIQSTSGGNPNLDPEEARTFTAGVVFTPNILSSFSVSVDYFNITVTDAITTPSQGDVIDGCFQATPVPGTCNQILRNPLTGSLSGPSDTTFGPFLALSNLGRIKTSGFDFALNAAQDFDFGQIALGVNATYTEQNLFQATPLSINRECVNFYSINCGTPQPDIFVNTRLTYSSPSRNTDISLLWQYLANTQIEPRAPNPQLPVGEPTTGGPANVFPAFATIPAFSYFDLALRQRVMDNITATLTVSNLFDKQPPNTGNQAGTSSTNSGNTFPTLYDPLGRRFVFGIQMNF</sequence>
<evidence type="ECO:0000256" key="7">
    <source>
        <dbReference type="ARBA" id="ARBA00023237"/>
    </source>
</evidence>
<organism evidence="14 15">
    <name type="scientific">Erythrobacter sanguineus</name>
    <dbReference type="NCBI Taxonomy" id="198312"/>
    <lineage>
        <taxon>Bacteria</taxon>
        <taxon>Pseudomonadati</taxon>
        <taxon>Pseudomonadota</taxon>
        <taxon>Alphaproteobacteria</taxon>
        <taxon>Sphingomonadales</taxon>
        <taxon>Erythrobacteraceae</taxon>
        <taxon>Erythrobacter/Porphyrobacter group</taxon>
        <taxon>Erythrobacter</taxon>
    </lineage>
</organism>
<dbReference type="InterPro" id="IPR039426">
    <property type="entry name" value="TonB-dep_rcpt-like"/>
</dbReference>
<evidence type="ECO:0000256" key="11">
    <source>
        <dbReference type="SAM" id="SignalP"/>
    </source>
</evidence>
<dbReference type="Proteomes" id="UP000184391">
    <property type="component" value="Unassembled WGS sequence"/>
</dbReference>
<name>A0A1M7SDQ9_9SPHN</name>
<proteinExistence type="inferred from homology"/>
<dbReference type="PROSITE" id="PS52016">
    <property type="entry name" value="TONB_DEPENDENT_REC_3"/>
    <property type="match status" value="1"/>
</dbReference>
<keyword evidence="3 8" id="KW-1134">Transmembrane beta strand</keyword>
<evidence type="ECO:0000256" key="3">
    <source>
        <dbReference type="ARBA" id="ARBA00022452"/>
    </source>
</evidence>
<keyword evidence="14" id="KW-0675">Receptor</keyword>
<keyword evidence="6 8" id="KW-0472">Membrane</keyword>
<dbReference type="GO" id="GO:0009279">
    <property type="term" value="C:cell outer membrane"/>
    <property type="evidence" value="ECO:0007669"/>
    <property type="project" value="UniProtKB-SubCell"/>
</dbReference>
<evidence type="ECO:0000256" key="8">
    <source>
        <dbReference type="PROSITE-ProRule" id="PRU01360"/>
    </source>
</evidence>
<dbReference type="Pfam" id="PF07715">
    <property type="entry name" value="Plug"/>
    <property type="match status" value="1"/>
</dbReference>
<dbReference type="Pfam" id="PF00593">
    <property type="entry name" value="TonB_dep_Rec_b-barrel"/>
    <property type="match status" value="1"/>
</dbReference>
<evidence type="ECO:0000256" key="10">
    <source>
        <dbReference type="SAM" id="MobiDB-lite"/>
    </source>
</evidence>
<evidence type="ECO:0000313" key="14">
    <source>
        <dbReference type="EMBL" id="SHN56392.1"/>
    </source>
</evidence>
<keyword evidence="4 8" id="KW-0812">Transmembrane</keyword>
<gene>
    <name evidence="14" type="ORF">SAMN02745193_01483</name>
</gene>
<dbReference type="InterPro" id="IPR000531">
    <property type="entry name" value="Beta-barrel_TonB"/>
</dbReference>
<evidence type="ECO:0000259" key="12">
    <source>
        <dbReference type="Pfam" id="PF00593"/>
    </source>
</evidence>
<dbReference type="EMBL" id="FRDF01000007">
    <property type="protein sequence ID" value="SHN56392.1"/>
    <property type="molecule type" value="Genomic_DNA"/>
</dbReference>
<evidence type="ECO:0000256" key="5">
    <source>
        <dbReference type="ARBA" id="ARBA00023077"/>
    </source>
</evidence>
<dbReference type="RefSeq" id="WP_072674010.1">
    <property type="nucleotide sequence ID" value="NZ_FRDF01000007.1"/>
</dbReference>
<evidence type="ECO:0000259" key="13">
    <source>
        <dbReference type="Pfam" id="PF07715"/>
    </source>
</evidence>
<dbReference type="Gene3D" id="2.170.130.10">
    <property type="entry name" value="TonB-dependent receptor, plug domain"/>
    <property type="match status" value="1"/>
</dbReference>
<keyword evidence="7 8" id="KW-0998">Cell outer membrane</keyword>
<evidence type="ECO:0000256" key="4">
    <source>
        <dbReference type="ARBA" id="ARBA00022692"/>
    </source>
</evidence>
<keyword evidence="11" id="KW-0732">Signal</keyword>
<dbReference type="AlphaFoldDB" id="A0A1M7SDQ9"/>
<dbReference type="SUPFAM" id="SSF56935">
    <property type="entry name" value="Porins"/>
    <property type="match status" value="1"/>
</dbReference>
<evidence type="ECO:0000256" key="2">
    <source>
        <dbReference type="ARBA" id="ARBA00022448"/>
    </source>
</evidence>
<dbReference type="PANTHER" id="PTHR47234:SF2">
    <property type="entry name" value="TONB-DEPENDENT RECEPTOR"/>
    <property type="match status" value="1"/>
</dbReference>
<keyword evidence="5 9" id="KW-0798">TonB box</keyword>
<evidence type="ECO:0000256" key="6">
    <source>
        <dbReference type="ARBA" id="ARBA00023136"/>
    </source>
</evidence>
<dbReference type="STRING" id="198312.SAMN02745193_01483"/>
<protein>
    <submittedName>
        <fullName evidence="14">TonB-dependent Receptor Plug Domain</fullName>
    </submittedName>
</protein>
<dbReference type="InterPro" id="IPR037066">
    <property type="entry name" value="Plug_dom_sf"/>
</dbReference>
<keyword evidence="2 8" id="KW-0813">Transport</keyword>